<sequence>MQNPFTTTFSKTPEYTYIHTEKTEEILENFVYENPSESVYKITGVRGSGKTVILAKVEEELKNNENRYINWLVFDVNPTRDILEQIAAMLVKAGFGSEEKKTTGINISATVLGSGGGIGYTADKSNHFFDIGVEVEEMIQNVQKKGRKILIGIDEVSKSEEMIKFASEYGRWLRAGYPVYFVCTGLYENIQELCNVKNLTFFRRATTVKTEPLNMIRMTEMYRSKLNIDVSQARELAKITKGYAYAFQELGVLCFKKKENETLEDILSKLKSELFAYSYEKIWEEMTEMDRFLAGLLTEKEEYKRDEILKLMGEKAGSYSMYRDRLIKRGILNNRQGYVSLALPYFADYIKEYC</sequence>
<dbReference type="Gene3D" id="3.40.50.300">
    <property type="entry name" value="P-loop containing nucleotide triphosphate hydrolases"/>
    <property type="match status" value="1"/>
</dbReference>
<dbReference type="EMBL" id="QSFX01000006">
    <property type="protein sequence ID" value="RHA90264.1"/>
    <property type="molecule type" value="Genomic_DNA"/>
</dbReference>
<evidence type="ECO:0000313" key="6">
    <source>
        <dbReference type="Proteomes" id="UP000266391"/>
    </source>
</evidence>
<evidence type="ECO:0000313" key="7">
    <source>
        <dbReference type="Proteomes" id="UP000283492"/>
    </source>
</evidence>
<evidence type="ECO:0000313" key="4">
    <source>
        <dbReference type="EMBL" id="RHE98896.1"/>
    </source>
</evidence>
<evidence type="ECO:0000313" key="1">
    <source>
        <dbReference type="EMBL" id="CRL38890.1"/>
    </source>
</evidence>
<evidence type="ECO:0000313" key="5">
    <source>
        <dbReference type="Proteomes" id="UP000049828"/>
    </source>
</evidence>
<keyword evidence="5" id="KW-1185">Reference proteome</keyword>
<dbReference type="EMBL" id="QSKW01000006">
    <property type="protein sequence ID" value="RHE98896.1"/>
    <property type="molecule type" value="Genomic_DNA"/>
</dbReference>
<dbReference type="InterPro" id="IPR027417">
    <property type="entry name" value="P-loop_NTPase"/>
</dbReference>
<accession>A0A0M6WNJ2</accession>
<evidence type="ECO:0008006" key="9">
    <source>
        <dbReference type="Google" id="ProtNLM"/>
    </source>
</evidence>
<evidence type="ECO:0000313" key="8">
    <source>
        <dbReference type="Proteomes" id="UP000286271"/>
    </source>
</evidence>
<gene>
    <name evidence="4" type="ORF">DW707_06075</name>
    <name evidence="3" type="ORF">DW813_01265</name>
    <name evidence="2" type="ORF">DW914_05420</name>
    <name evidence="1" type="ORF">RIL183_23541</name>
</gene>
<dbReference type="Proteomes" id="UP000286271">
    <property type="component" value="Unassembled WGS sequence"/>
</dbReference>
<dbReference type="Proteomes" id="UP000049828">
    <property type="component" value="Unassembled WGS sequence"/>
</dbReference>
<dbReference type="Proteomes" id="UP000283492">
    <property type="component" value="Unassembled WGS sequence"/>
</dbReference>
<reference evidence="6 7" key="3">
    <citation type="submission" date="2018-08" db="EMBL/GenBank/DDBJ databases">
        <title>A genome reference for cultivated species of the human gut microbiota.</title>
        <authorList>
            <person name="Zou Y."/>
            <person name="Xue W."/>
            <person name="Luo G."/>
        </authorList>
    </citation>
    <scope>NUCLEOTIDE SEQUENCE [LARGE SCALE GENOMIC DNA]</scope>
    <source>
        <strain evidence="4 8">AM27-11</strain>
        <strain evidence="3 6">AM32-8LB</strain>
        <strain evidence="2 7">AM42-1AC</strain>
    </source>
</reference>
<protein>
    <recommendedName>
        <fullName evidence="9">ATP-binding protein</fullName>
    </recommendedName>
</protein>
<reference evidence="1" key="1">
    <citation type="submission" date="2015-05" db="EMBL/GenBank/DDBJ databases">
        <authorList>
            <person name="Wang D.B."/>
            <person name="Wang M."/>
        </authorList>
    </citation>
    <scope>NUCLEOTIDE SEQUENCE [LARGE SCALE GENOMIC DNA]</scope>
    <source>
        <strain evidence="1">L1-83</strain>
    </source>
</reference>
<dbReference type="STRING" id="360807.ERS852392_00318"/>
<dbReference type="RefSeq" id="WP_055039765.1">
    <property type="nucleotide sequence ID" value="NZ_CABJFX010000006.1"/>
</dbReference>
<organism evidence="1 5">
    <name type="scientific">Roseburia inulinivorans</name>
    <dbReference type="NCBI Taxonomy" id="360807"/>
    <lineage>
        <taxon>Bacteria</taxon>
        <taxon>Bacillati</taxon>
        <taxon>Bacillota</taxon>
        <taxon>Clostridia</taxon>
        <taxon>Lachnospirales</taxon>
        <taxon>Lachnospiraceae</taxon>
        <taxon>Roseburia</taxon>
    </lineage>
</organism>
<dbReference type="AlphaFoldDB" id="A0A0M6WNJ2"/>
<proteinExistence type="predicted"/>
<dbReference type="EMBL" id="CVRS01000073">
    <property type="protein sequence ID" value="CRL38890.1"/>
    <property type="molecule type" value="Genomic_DNA"/>
</dbReference>
<dbReference type="EMBL" id="QSIQ01000001">
    <property type="protein sequence ID" value="RHD06527.1"/>
    <property type="molecule type" value="Genomic_DNA"/>
</dbReference>
<dbReference type="SUPFAM" id="SSF52540">
    <property type="entry name" value="P-loop containing nucleoside triphosphate hydrolases"/>
    <property type="match status" value="1"/>
</dbReference>
<dbReference type="OrthoDB" id="1550566at2"/>
<name>A0A0M6WNJ2_9FIRM</name>
<dbReference type="Proteomes" id="UP000266391">
    <property type="component" value="Unassembled WGS sequence"/>
</dbReference>
<evidence type="ECO:0000313" key="2">
    <source>
        <dbReference type="EMBL" id="RHA90264.1"/>
    </source>
</evidence>
<reference evidence="5" key="2">
    <citation type="submission" date="2015-05" db="EMBL/GenBank/DDBJ databases">
        <authorList>
            <consortium name="Pathogen Informatics"/>
        </authorList>
    </citation>
    <scope>NUCLEOTIDE SEQUENCE [LARGE SCALE GENOMIC DNA]</scope>
    <source>
        <strain evidence="5">L1-83</strain>
    </source>
</reference>
<evidence type="ECO:0000313" key="3">
    <source>
        <dbReference type="EMBL" id="RHD06527.1"/>
    </source>
</evidence>